<keyword evidence="3" id="KW-1185">Reference proteome</keyword>
<evidence type="ECO:0000313" key="2">
    <source>
        <dbReference type="EMBL" id="MCP9612999.1"/>
    </source>
</evidence>
<evidence type="ECO:0000313" key="3">
    <source>
        <dbReference type="Proteomes" id="UP001205603"/>
    </source>
</evidence>
<protein>
    <submittedName>
        <fullName evidence="2">Uncharacterized protein</fullName>
    </submittedName>
</protein>
<sequence length="82" mass="9485">MHFVDFSSKTVILNGEEEISVFNARIESFNKELQTDTVIKKAVSIKQKNKKKEKHNKHNSLKEPVDKPMQEVERVTKDSGSR</sequence>
<gene>
    <name evidence="2" type="ORF">NMU02_12950</name>
</gene>
<dbReference type="Proteomes" id="UP001205603">
    <property type="component" value="Unassembled WGS sequence"/>
</dbReference>
<accession>A0ABT1MLP1</accession>
<dbReference type="EMBL" id="JANDHW010000018">
    <property type="protein sequence ID" value="MCP9612999.1"/>
    <property type="molecule type" value="Genomic_DNA"/>
</dbReference>
<proteinExistence type="predicted"/>
<reference evidence="2 3" key="1">
    <citation type="submission" date="2022-07" db="EMBL/GenBank/DDBJ databases">
        <title>Fecal culturing of patients with breast cancer.</title>
        <authorList>
            <person name="Teng N.M.Y."/>
            <person name="Kiu R."/>
            <person name="Evans R."/>
            <person name="Baker D.J."/>
            <person name="Zenner C."/>
            <person name="Robinson S.D."/>
            <person name="Hall L.J."/>
        </authorList>
    </citation>
    <scope>NUCLEOTIDE SEQUENCE [LARGE SCALE GENOMIC DNA]</scope>
    <source>
        <strain evidence="2 3">LH1063</strain>
    </source>
</reference>
<feature type="region of interest" description="Disordered" evidence="1">
    <location>
        <begin position="44"/>
        <end position="82"/>
    </location>
</feature>
<dbReference type="RefSeq" id="WP_255028384.1">
    <property type="nucleotide sequence ID" value="NZ_JANDHW010000018.1"/>
</dbReference>
<organism evidence="2 3">
    <name type="scientific">Coprobacter tertius</name>
    <dbReference type="NCBI Taxonomy" id="2944915"/>
    <lineage>
        <taxon>Bacteria</taxon>
        <taxon>Pseudomonadati</taxon>
        <taxon>Bacteroidota</taxon>
        <taxon>Bacteroidia</taxon>
        <taxon>Bacteroidales</taxon>
        <taxon>Barnesiellaceae</taxon>
        <taxon>Coprobacter</taxon>
    </lineage>
</organism>
<name>A0ABT1MLP1_9BACT</name>
<feature type="compositionally biased region" description="Basic residues" evidence="1">
    <location>
        <begin position="47"/>
        <end position="59"/>
    </location>
</feature>
<comment type="caution">
    <text evidence="2">The sequence shown here is derived from an EMBL/GenBank/DDBJ whole genome shotgun (WGS) entry which is preliminary data.</text>
</comment>
<feature type="compositionally biased region" description="Basic and acidic residues" evidence="1">
    <location>
        <begin position="60"/>
        <end position="82"/>
    </location>
</feature>
<evidence type="ECO:0000256" key="1">
    <source>
        <dbReference type="SAM" id="MobiDB-lite"/>
    </source>
</evidence>